<proteinExistence type="predicted"/>
<evidence type="ECO:0000313" key="1">
    <source>
        <dbReference type="EMBL" id="MBE9190687.1"/>
    </source>
</evidence>
<protein>
    <submittedName>
        <fullName evidence="1">Uncharacterized protein</fullName>
    </submittedName>
</protein>
<organism evidence="1 2">
    <name type="scientific">Gloeocapsopsis crepidinum LEGE 06123</name>
    <dbReference type="NCBI Taxonomy" id="588587"/>
    <lineage>
        <taxon>Bacteria</taxon>
        <taxon>Bacillati</taxon>
        <taxon>Cyanobacteriota</taxon>
        <taxon>Cyanophyceae</taxon>
        <taxon>Oscillatoriophycideae</taxon>
        <taxon>Chroococcales</taxon>
        <taxon>Chroococcaceae</taxon>
        <taxon>Gloeocapsopsis</taxon>
    </lineage>
</organism>
<dbReference type="EMBL" id="JADEWN010000020">
    <property type="protein sequence ID" value="MBE9190687.1"/>
    <property type="molecule type" value="Genomic_DNA"/>
</dbReference>
<name>A0ABR9UQW7_9CHRO</name>
<dbReference type="SUPFAM" id="SSF51445">
    <property type="entry name" value="(Trans)glycosidases"/>
    <property type="match status" value="1"/>
</dbReference>
<dbReference type="RefSeq" id="WP_228054730.1">
    <property type="nucleotide sequence ID" value="NZ_CAWPMZ010000043.1"/>
</dbReference>
<evidence type="ECO:0000313" key="2">
    <source>
        <dbReference type="Proteomes" id="UP000651156"/>
    </source>
</evidence>
<gene>
    <name evidence="1" type="ORF">IQ230_10040</name>
</gene>
<dbReference type="InterPro" id="IPR017853">
    <property type="entry name" value="GH"/>
</dbReference>
<sequence length="423" mass="48015">MLMLSTVLIISCTALLTPSAQKQVEQARSADTFVDSIGVNVHLTYTDTAYGKYKSIIRPRLQELGIRHIRDGFVDKRPKYYQKLQDLADIGIHSTLIAGIGWVSPQQVIAIARQLDNSIEAVEGPNEYDIGKKRQQWIPELRQYMEQLHNQVKNDPATNHLPIVGPSFVDRDASTAIGKLTQWVDYGNMHPYNYPHKTGNDNIDKEISNRSRPFDGQPLVATEAGYHTGNKHSDRPLTETAHAKYLPRLFLEYFNRGIVRTFAYEFIDQRTKPKDREANFGILRNDGSPKPAFITLKNLIALLKDPGESFPLKSLDYNLTGNTKNIHHTLLQKRDGRLYLILWQEVTSFNSKKHSDRAVPEQPITININTPVNQVNLYQVSDSITPIKQNNPKKLNLNIPDYPVVLELLPPTNSQISFKSLIA</sequence>
<dbReference type="Proteomes" id="UP000651156">
    <property type="component" value="Unassembled WGS sequence"/>
</dbReference>
<accession>A0ABR9UQW7</accession>
<comment type="caution">
    <text evidence="1">The sequence shown here is derived from an EMBL/GenBank/DDBJ whole genome shotgun (WGS) entry which is preliminary data.</text>
</comment>
<keyword evidence="2" id="KW-1185">Reference proteome</keyword>
<dbReference type="Gene3D" id="3.20.20.80">
    <property type="entry name" value="Glycosidases"/>
    <property type="match status" value="1"/>
</dbReference>
<reference evidence="1 2" key="1">
    <citation type="submission" date="2020-10" db="EMBL/GenBank/DDBJ databases">
        <authorList>
            <person name="Castelo-Branco R."/>
            <person name="Eusebio N."/>
            <person name="Adriana R."/>
            <person name="Vieira A."/>
            <person name="Brugerolle De Fraissinette N."/>
            <person name="Rezende De Castro R."/>
            <person name="Schneider M.P."/>
            <person name="Vasconcelos V."/>
            <person name="Leao P.N."/>
        </authorList>
    </citation>
    <scope>NUCLEOTIDE SEQUENCE [LARGE SCALE GENOMIC DNA]</scope>
    <source>
        <strain evidence="1 2">LEGE 06123</strain>
    </source>
</reference>